<sequence>MSLWLRLFIGVGAWYIARGPIMVPCVGRGSLWEVGEYDQDVSKEDFVMWELRGAIVRGGDGRCEVVLLGCIYWGFVGMLSRL</sequence>
<reference evidence="2" key="2">
    <citation type="submission" date="2020-06" db="EMBL/GenBank/DDBJ databases">
        <authorList>
            <person name="Sheffer M."/>
        </authorList>
    </citation>
    <scope>NUCLEOTIDE SEQUENCE</scope>
</reference>
<dbReference type="AlphaFoldDB" id="A0A8T0FQF4"/>
<name>A0A8T0FQF4_ARGBR</name>
<evidence type="ECO:0000313" key="3">
    <source>
        <dbReference type="Proteomes" id="UP000807504"/>
    </source>
</evidence>
<evidence type="ECO:0000256" key="1">
    <source>
        <dbReference type="SAM" id="SignalP"/>
    </source>
</evidence>
<dbReference type="Proteomes" id="UP000807504">
    <property type="component" value="Unassembled WGS sequence"/>
</dbReference>
<keyword evidence="3" id="KW-1185">Reference proteome</keyword>
<evidence type="ECO:0000313" key="2">
    <source>
        <dbReference type="EMBL" id="KAF8791700.1"/>
    </source>
</evidence>
<feature type="chain" id="PRO_5035907280" evidence="1">
    <location>
        <begin position="20"/>
        <end position="82"/>
    </location>
</feature>
<organism evidence="2 3">
    <name type="scientific">Argiope bruennichi</name>
    <name type="common">Wasp spider</name>
    <name type="synonym">Aranea bruennichi</name>
    <dbReference type="NCBI Taxonomy" id="94029"/>
    <lineage>
        <taxon>Eukaryota</taxon>
        <taxon>Metazoa</taxon>
        <taxon>Ecdysozoa</taxon>
        <taxon>Arthropoda</taxon>
        <taxon>Chelicerata</taxon>
        <taxon>Arachnida</taxon>
        <taxon>Araneae</taxon>
        <taxon>Araneomorphae</taxon>
        <taxon>Entelegynae</taxon>
        <taxon>Araneoidea</taxon>
        <taxon>Araneidae</taxon>
        <taxon>Argiope</taxon>
    </lineage>
</organism>
<comment type="caution">
    <text evidence="2">The sequence shown here is derived from an EMBL/GenBank/DDBJ whole genome shotgun (WGS) entry which is preliminary data.</text>
</comment>
<proteinExistence type="predicted"/>
<dbReference type="EMBL" id="JABXBU010000003">
    <property type="protein sequence ID" value="KAF8791700.1"/>
    <property type="molecule type" value="Genomic_DNA"/>
</dbReference>
<accession>A0A8T0FQF4</accession>
<reference evidence="2" key="1">
    <citation type="journal article" date="2020" name="bioRxiv">
        <title>Chromosome-level reference genome of the European wasp spider Argiope bruennichi: a resource for studies on range expansion and evolutionary adaptation.</title>
        <authorList>
            <person name="Sheffer M.M."/>
            <person name="Hoppe A."/>
            <person name="Krehenwinkel H."/>
            <person name="Uhl G."/>
            <person name="Kuss A.W."/>
            <person name="Jensen L."/>
            <person name="Jensen C."/>
            <person name="Gillespie R.G."/>
            <person name="Hoff K.J."/>
            <person name="Prost S."/>
        </authorList>
    </citation>
    <scope>NUCLEOTIDE SEQUENCE</scope>
</reference>
<feature type="signal peptide" evidence="1">
    <location>
        <begin position="1"/>
        <end position="19"/>
    </location>
</feature>
<gene>
    <name evidence="2" type="ORF">HNY73_003393</name>
</gene>
<protein>
    <submittedName>
        <fullName evidence="2">Uncharacterized protein</fullName>
    </submittedName>
</protein>
<keyword evidence="1" id="KW-0732">Signal</keyword>